<sequence length="449" mass="49782">MRHRAPSILAVLLAAASLAVPAAAQAQTAADLGKSLSPVGADPKPNADGSIPAWTGGERELLKWSNANDYPNPYAAEKPLAVITVANLASYQDKLSPGHVALLKKYASYALPLYKTHRSAFFPQAVYDETALNPGRARLVNGGIVGSSGGVPFPIPKNGEEVILNHKFRFMGAAYGQTLTYANVAPNGDASFSKLEYEVLRQHGNPAIKPEARVPNVLSYYLERKLAPAREAGEMVLAHSAISAEPGKPFQSIWIYSPGQRRVRLAPEFAYDTPQRDGMLTSDEVDEFNGGTDRYDWKLLGKRELIVPYHNYAMLQSDAKAADILKPGHVNPSYMRYELHRVWVVEATLKKGASHIYGKRVFYVDEDSWSAVLQEKYDQRGELWRVSETVPIIAPWLGGVFTSTDTFYDLRSGRYFTTLTNDSRPKFKVLNERTADYYSPQNLRNLGTR</sequence>
<dbReference type="PATRIC" id="fig|983917.3.peg.1102"/>
<organism evidence="2 3">
    <name type="scientific">Rubrivivax gelatinosus (strain NBRC 100245 / IL144)</name>
    <dbReference type="NCBI Taxonomy" id="983917"/>
    <lineage>
        <taxon>Bacteria</taxon>
        <taxon>Pseudomonadati</taxon>
        <taxon>Pseudomonadota</taxon>
        <taxon>Betaproteobacteria</taxon>
        <taxon>Burkholderiales</taxon>
        <taxon>Sphaerotilaceae</taxon>
        <taxon>Rubrivivax</taxon>
    </lineage>
</organism>
<dbReference type="HOGENOM" id="CLU_048734_0_0_4"/>
<dbReference type="Pfam" id="PF07044">
    <property type="entry name" value="DUF1329"/>
    <property type="match status" value="1"/>
</dbReference>
<dbReference type="eggNOG" id="ENOG502Z7HQ">
    <property type="taxonomic scope" value="Bacteria"/>
</dbReference>
<dbReference type="InterPro" id="IPR010752">
    <property type="entry name" value="DUF1329"/>
</dbReference>
<feature type="chain" id="PRO_5003629065" description="DUF1329 domain-containing protein" evidence="1">
    <location>
        <begin position="27"/>
        <end position="449"/>
    </location>
</feature>
<dbReference type="EMBL" id="AP012320">
    <property type="protein sequence ID" value="BAL94466.1"/>
    <property type="molecule type" value="Genomic_DNA"/>
</dbReference>
<protein>
    <recommendedName>
        <fullName evidence="4">DUF1329 domain-containing protein</fullName>
    </recommendedName>
</protein>
<evidence type="ECO:0000313" key="3">
    <source>
        <dbReference type="Proteomes" id="UP000007883"/>
    </source>
</evidence>
<feature type="signal peptide" evidence="1">
    <location>
        <begin position="1"/>
        <end position="26"/>
    </location>
</feature>
<dbReference type="CDD" id="cd16329">
    <property type="entry name" value="LolA_like"/>
    <property type="match status" value="1"/>
</dbReference>
<dbReference type="Proteomes" id="UP000007883">
    <property type="component" value="Chromosome"/>
</dbReference>
<gene>
    <name evidence="2" type="ordered locus">RGE_11250</name>
</gene>
<keyword evidence="1" id="KW-0732">Signal</keyword>
<proteinExistence type="predicted"/>
<name>I0HN79_RUBGI</name>
<dbReference type="KEGG" id="rge:RGE_11250"/>
<dbReference type="STRING" id="983917.RGE_11250"/>
<reference evidence="2 3" key="1">
    <citation type="journal article" date="2012" name="J. Bacteriol.">
        <title>Complete genome sequence of phototrophic betaproteobacterium Rubrivivax gelatinosus IL144.</title>
        <authorList>
            <person name="Nagashima S."/>
            <person name="Kamimura A."/>
            <person name="Shimizu T."/>
            <person name="Nakamura-isaki S."/>
            <person name="Aono E."/>
            <person name="Sakamoto K."/>
            <person name="Ichikawa N."/>
            <person name="Nakazawa H."/>
            <person name="Sekine M."/>
            <person name="Yamazaki S."/>
            <person name="Fujita N."/>
            <person name="Shimada K."/>
            <person name="Hanada S."/>
            <person name="Nagashima K.V.P."/>
        </authorList>
    </citation>
    <scope>NUCLEOTIDE SEQUENCE [LARGE SCALE GENOMIC DNA]</scope>
    <source>
        <strain evidence="3">NBRC 100245 / IL144</strain>
    </source>
</reference>
<keyword evidence="3" id="KW-1185">Reference proteome</keyword>
<accession>I0HN79</accession>
<evidence type="ECO:0000313" key="2">
    <source>
        <dbReference type="EMBL" id="BAL94466.1"/>
    </source>
</evidence>
<dbReference type="Gene3D" id="2.50.20.10">
    <property type="entry name" value="Lipoprotein localisation LolA/LolB/LppX"/>
    <property type="match status" value="1"/>
</dbReference>
<evidence type="ECO:0008006" key="4">
    <source>
        <dbReference type="Google" id="ProtNLM"/>
    </source>
</evidence>
<dbReference type="AlphaFoldDB" id="I0HN79"/>
<evidence type="ECO:0000256" key="1">
    <source>
        <dbReference type="SAM" id="SignalP"/>
    </source>
</evidence>
<dbReference type="RefSeq" id="WP_014427337.1">
    <property type="nucleotide sequence ID" value="NC_017075.1"/>
</dbReference>